<organism evidence="1 2">
    <name type="scientific">Ceratocystis pirilliformis</name>
    <dbReference type="NCBI Taxonomy" id="259994"/>
    <lineage>
        <taxon>Eukaryota</taxon>
        <taxon>Fungi</taxon>
        <taxon>Dikarya</taxon>
        <taxon>Ascomycota</taxon>
        <taxon>Pezizomycotina</taxon>
        <taxon>Sordariomycetes</taxon>
        <taxon>Hypocreomycetidae</taxon>
        <taxon>Microascales</taxon>
        <taxon>Ceratocystidaceae</taxon>
        <taxon>Ceratocystis</taxon>
    </lineage>
</organism>
<name>A0ABR3YQQ3_9PEZI</name>
<protein>
    <recommendedName>
        <fullName evidence="3">Cytochrome P450</fullName>
    </recommendedName>
</protein>
<comment type="caution">
    <text evidence="1">The sequence shown here is derived from an EMBL/GenBank/DDBJ whole genome shotgun (WGS) entry which is preliminary data.</text>
</comment>
<accession>A0ABR3YQQ3</accession>
<evidence type="ECO:0008006" key="3">
    <source>
        <dbReference type="Google" id="ProtNLM"/>
    </source>
</evidence>
<gene>
    <name evidence="1" type="ORF">Cpir12675_005496</name>
</gene>
<proteinExistence type="predicted"/>
<evidence type="ECO:0000313" key="1">
    <source>
        <dbReference type="EMBL" id="KAL1890203.1"/>
    </source>
</evidence>
<keyword evidence="2" id="KW-1185">Reference proteome</keyword>
<dbReference type="EMBL" id="JAWDJO010000190">
    <property type="protein sequence ID" value="KAL1890203.1"/>
    <property type="molecule type" value="Genomic_DNA"/>
</dbReference>
<dbReference type="InterPro" id="IPR036396">
    <property type="entry name" value="Cyt_P450_sf"/>
</dbReference>
<dbReference type="Proteomes" id="UP001583280">
    <property type="component" value="Unassembled WGS sequence"/>
</dbReference>
<evidence type="ECO:0000313" key="2">
    <source>
        <dbReference type="Proteomes" id="UP001583280"/>
    </source>
</evidence>
<dbReference type="Gene3D" id="1.10.630.10">
    <property type="entry name" value="Cytochrome P450"/>
    <property type="match status" value="1"/>
</dbReference>
<reference evidence="1 2" key="1">
    <citation type="journal article" date="2024" name="IMA Fungus">
        <title>IMA Genome - F19 : A genome assembly and annotation guide to empower mycologists, including annotated draft genome sequences of Ceratocystis pirilliformis, Diaporthe australafricana, Fusarium ophioides, Paecilomyces lecythidis, and Sporothrix stenoceras.</title>
        <authorList>
            <person name="Aylward J."/>
            <person name="Wilson A.M."/>
            <person name="Visagie C.M."/>
            <person name="Spraker J."/>
            <person name="Barnes I."/>
            <person name="Buitendag C."/>
            <person name="Ceriani C."/>
            <person name="Del Mar Angel L."/>
            <person name="du Plessis D."/>
            <person name="Fuchs T."/>
            <person name="Gasser K."/>
            <person name="Kramer D."/>
            <person name="Li W."/>
            <person name="Munsamy K."/>
            <person name="Piso A."/>
            <person name="Price J.L."/>
            <person name="Sonnekus B."/>
            <person name="Thomas C."/>
            <person name="van der Nest A."/>
            <person name="van Dijk A."/>
            <person name="van Heerden A."/>
            <person name="van Vuuren N."/>
            <person name="Yilmaz N."/>
            <person name="Duong T.A."/>
            <person name="van der Merwe N.A."/>
            <person name="Wingfield M.J."/>
            <person name="Wingfield B.D."/>
        </authorList>
    </citation>
    <scope>NUCLEOTIDE SEQUENCE [LARGE SCALE GENOMIC DNA]</scope>
    <source>
        <strain evidence="1 2">CMW 12675</strain>
    </source>
</reference>
<sequence length="323" mass="37306">MQYTSQEEHSLLTSSNSIAQPEAGFHCKNAIYDRNVPAYLVVSPFAIMMMTNDADAIHQITAQRERFPKNVSMYTILEQFGKNAVTTEGQEWRMHRRIVKISFNEKNTALVWRESITQAQGMVEQWVAQTNRQQLRGVKPRQPRYIENGKNGSGRRTYDPKTITSVDSDTMKLALHIISYIGFGLTMLWPAHLFKRPMDARDKKYTSGTPRGSHTMTLIQSLQDLLEYLFIVLITPNWMMSKQTTVSFCNVEKAKTKPCIEYVPIKAFRIAGEAKANYQQYMDEMVDERLDDIQNNVQRDEVQDMDLVGHLARKYKEEVQSSM</sequence>
<dbReference type="SUPFAM" id="SSF48264">
    <property type="entry name" value="Cytochrome P450"/>
    <property type="match status" value="1"/>
</dbReference>